<evidence type="ECO:0000313" key="2">
    <source>
        <dbReference type="EMBL" id="MFC6631820.1"/>
    </source>
</evidence>
<dbReference type="RefSeq" id="WP_193193064.1">
    <property type="nucleotide sequence ID" value="NZ_JACZFR010000037.1"/>
</dbReference>
<protein>
    <submittedName>
        <fullName evidence="2">Uncharacterized protein</fullName>
    </submittedName>
</protein>
<dbReference type="Proteomes" id="UP001596425">
    <property type="component" value="Unassembled WGS sequence"/>
</dbReference>
<comment type="caution">
    <text evidence="2">The sequence shown here is derived from an EMBL/GenBank/DDBJ whole genome shotgun (WGS) entry which is preliminary data.</text>
</comment>
<evidence type="ECO:0000313" key="3">
    <source>
        <dbReference type="Proteomes" id="UP001596425"/>
    </source>
</evidence>
<feature type="compositionally biased region" description="Basic and acidic residues" evidence="1">
    <location>
        <begin position="324"/>
        <end position="343"/>
    </location>
</feature>
<feature type="region of interest" description="Disordered" evidence="1">
    <location>
        <begin position="314"/>
        <end position="346"/>
    </location>
</feature>
<reference evidence="3" key="1">
    <citation type="journal article" date="2019" name="Int. J. Syst. Evol. Microbiol.">
        <title>The Global Catalogue of Microorganisms (GCM) 10K type strain sequencing project: providing services to taxonomists for standard genome sequencing and annotation.</title>
        <authorList>
            <consortium name="The Broad Institute Genomics Platform"/>
            <consortium name="The Broad Institute Genome Sequencing Center for Infectious Disease"/>
            <person name="Wu L."/>
            <person name="Ma J."/>
        </authorList>
    </citation>
    <scope>NUCLEOTIDE SEQUENCE [LARGE SCALE GENOMIC DNA]</scope>
    <source>
        <strain evidence="3">CGMCC 1.13718</strain>
    </source>
</reference>
<accession>A0ABW1YGH1</accession>
<feature type="region of interest" description="Disordered" evidence="1">
    <location>
        <begin position="438"/>
        <end position="494"/>
    </location>
</feature>
<keyword evidence="3" id="KW-1185">Reference proteome</keyword>
<feature type="region of interest" description="Disordered" evidence="1">
    <location>
        <begin position="184"/>
        <end position="206"/>
    </location>
</feature>
<evidence type="ECO:0000256" key="1">
    <source>
        <dbReference type="SAM" id="MobiDB-lite"/>
    </source>
</evidence>
<feature type="compositionally biased region" description="Low complexity" evidence="1">
    <location>
        <begin position="438"/>
        <end position="447"/>
    </location>
</feature>
<organism evidence="2 3">
    <name type="scientific">Microbulbifer taiwanensis</name>
    <dbReference type="NCBI Taxonomy" id="986746"/>
    <lineage>
        <taxon>Bacteria</taxon>
        <taxon>Pseudomonadati</taxon>
        <taxon>Pseudomonadota</taxon>
        <taxon>Gammaproteobacteria</taxon>
        <taxon>Cellvibrionales</taxon>
        <taxon>Microbulbiferaceae</taxon>
        <taxon>Microbulbifer</taxon>
    </lineage>
</organism>
<name>A0ABW1YGH1_9GAMM</name>
<proteinExistence type="predicted"/>
<gene>
    <name evidence="2" type="ORF">ACFQBM_00930</name>
</gene>
<sequence>MAGRDGGTPRPWEQNLDRGLVARLWRRPTVISPAPGDRIQRRTNYFTARAQLLAKSLLDRVSRSEREIAGPQVVHVDWQKASPSIVPGSAPAPASPTELRVVSVAAESVPRVLDETRAFPTFAASEELPIVTRLPAQPGAGGTASDINGDYQSPAASYLSEPPVDLPAQPSAIAEDAVKTLTMPPVRGPVRSGRDQSAPVIDANPHYSENTGKAVASLRATELTLFNLAHSTVSADAKAGEVEARTTPDTALDNCSPSQKFDRSVTVSPSHTVAIDGHGTLHHAIARPSPVQDLDGTASIGKAGESTAAMVAAPSAQPPSMPHGARESVRRVESIRSGERNDDSSTTLLTVPARKNLSRSKDATGEAETAVTQVSQVLPDRAPVAHAPAAQSGRLMQPLAPSGTVGPYIPDHHFKSGISAPAGAELSPLPHARIQPANPASAAAAVAREADVHSGDSEPTPLHVPVLTANADGQSENISPSPSPSSPPLIDEAQLARRVERRIMKRLAVDAERRGGWS</sequence>
<dbReference type="EMBL" id="JBHSVR010000001">
    <property type="protein sequence ID" value="MFC6631820.1"/>
    <property type="molecule type" value="Genomic_DNA"/>
</dbReference>